<feature type="domain" description="HTH cro/C1-type" evidence="2">
    <location>
        <begin position="10"/>
        <end position="64"/>
    </location>
</feature>
<dbReference type="CDD" id="cd02209">
    <property type="entry name" value="cupin_XRE_C"/>
    <property type="match status" value="1"/>
</dbReference>
<dbReference type="SUPFAM" id="SSF51182">
    <property type="entry name" value="RmlC-like cupins"/>
    <property type="match status" value="1"/>
</dbReference>
<dbReference type="Pfam" id="PF01381">
    <property type="entry name" value="HTH_3"/>
    <property type="match status" value="1"/>
</dbReference>
<dbReference type="EMBL" id="CP016534">
    <property type="protein sequence ID" value="ANU12027.1"/>
    <property type="molecule type" value="Genomic_DNA"/>
</dbReference>
<dbReference type="SUPFAM" id="SSF47413">
    <property type="entry name" value="lambda repressor-like DNA-binding domains"/>
    <property type="match status" value="1"/>
</dbReference>
<dbReference type="PANTHER" id="PTHR46797:SF25">
    <property type="entry name" value="TRANSCRIPTIONAL REGULATOR"/>
    <property type="match status" value="1"/>
</dbReference>
<dbReference type="KEGG" id="pana:BBH88_18080"/>
<evidence type="ECO:0000313" key="4">
    <source>
        <dbReference type="EMBL" id="EIM08010.1"/>
    </source>
</evidence>
<dbReference type="InterPro" id="IPR050807">
    <property type="entry name" value="TransReg_Diox_bact_type"/>
</dbReference>
<dbReference type="InterPro" id="IPR013096">
    <property type="entry name" value="Cupin_2"/>
</dbReference>
<dbReference type="Proteomes" id="UP000004725">
    <property type="component" value="Unassembled WGS sequence"/>
</dbReference>
<dbReference type="InterPro" id="IPR011051">
    <property type="entry name" value="RmlC_Cupin_sf"/>
</dbReference>
<dbReference type="GO" id="GO:0005829">
    <property type="term" value="C:cytosol"/>
    <property type="evidence" value="ECO:0007669"/>
    <property type="project" value="TreeGrafter"/>
</dbReference>
<dbReference type="RefSeq" id="WP_006828600.1">
    <property type="nucleotide sequence ID" value="NZ_AJYB01000010.1"/>
</dbReference>
<keyword evidence="6" id="KW-1185">Reference proteome</keyword>
<evidence type="ECO:0000256" key="1">
    <source>
        <dbReference type="ARBA" id="ARBA00023125"/>
    </source>
</evidence>
<proteinExistence type="predicted"/>
<evidence type="ECO:0000259" key="2">
    <source>
        <dbReference type="PROSITE" id="PS50943"/>
    </source>
</evidence>
<dbReference type="GO" id="GO:0003700">
    <property type="term" value="F:DNA-binding transcription factor activity"/>
    <property type="evidence" value="ECO:0007669"/>
    <property type="project" value="TreeGrafter"/>
</dbReference>
<dbReference type="OrthoDB" id="34624at2"/>
<dbReference type="Gene3D" id="2.60.120.10">
    <property type="entry name" value="Jelly Rolls"/>
    <property type="match status" value="1"/>
</dbReference>
<dbReference type="InterPro" id="IPR014710">
    <property type="entry name" value="RmlC-like_jellyroll"/>
</dbReference>
<dbReference type="EMBL" id="AJYB01000010">
    <property type="protein sequence ID" value="EIM08010.1"/>
    <property type="molecule type" value="Genomic_DNA"/>
</dbReference>
<dbReference type="PANTHER" id="PTHR46797">
    <property type="entry name" value="HTH-TYPE TRANSCRIPTIONAL REGULATOR"/>
    <property type="match status" value="1"/>
</dbReference>
<dbReference type="Pfam" id="PF07883">
    <property type="entry name" value="Cupin_2"/>
    <property type="match status" value="1"/>
</dbReference>
<dbReference type="eggNOG" id="COG1396">
    <property type="taxonomic scope" value="Bacteria"/>
</dbReference>
<reference evidence="4 5" key="1">
    <citation type="journal article" date="2012" name="J. Bacteriol.">
        <title>Genome Sequence of the Antarctic Psychrophile Bacterium Planococcus antarcticus DSM 14505.</title>
        <authorList>
            <person name="Margolles A."/>
            <person name="Gueimonde M."/>
            <person name="Sanchez B."/>
        </authorList>
    </citation>
    <scope>NUCLEOTIDE SEQUENCE [LARGE SCALE GENOMIC DNA]</scope>
    <source>
        <strain evidence="4 5">DSM 14505</strain>
    </source>
</reference>
<dbReference type="GO" id="GO:0003677">
    <property type="term" value="F:DNA binding"/>
    <property type="evidence" value="ECO:0007669"/>
    <property type="project" value="UniProtKB-KW"/>
</dbReference>
<gene>
    <name evidence="4" type="ORF">A1A1_02922</name>
    <name evidence="3" type="ORF">BBH88_18080</name>
</gene>
<dbReference type="PROSITE" id="PS50943">
    <property type="entry name" value="HTH_CROC1"/>
    <property type="match status" value="1"/>
</dbReference>
<dbReference type="Proteomes" id="UP000092661">
    <property type="component" value="Chromosome"/>
</dbReference>
<name>A0A1C7DKT1_9BACL</name>
<evidence type="ECO:0000313" key="3">
    <source>
        <dbReference type="EMBL" id="ANU12027.1"/>
    </source>
</evidence>
<evidence type="ECO:0000313" key="6">
    <source>
        <dbReference type="Proteomes" id="UP000092661"/>
    </source>
</evidence>
<organism evidence="4 5">
    <name type="scientific">Planococcus antarcticus DSM 14505</name>
    <dbReference type="NCBI Taxonomy" id="1185653"/>
    <lineage>
        <taxon>Bacteria</taxon>
        <taxon>Bacillati</taxon>
        <taxon>Bacillota</taxon>
        <taxon>Bacilli</taxon>
        <taxon>Bacillales</taxon>
        <taxon>Caryophanaceae</taxon>
        <taxon>Planococcus</taxon>
    </lineage>
</organism>
<dbReference type="InterPro" id="IPR001387">
    <property type="entry name" value="Cro/C1-type_HTH"/>
</dbReference>
<dbReference type="InterPro" id="IPR010982">
    <property type="entry name" value="Lambda_DNA-bd_dom_sf"/>
</dbReference>
<evidence type="ECO:0000313" key="5">
    <source>
        <dbReference type="Proteomes" id="UP000004725"/>
    </source>
</evidence>
<reference evidence="6" key="2">
    <citation type="submission" date="2016-07" db="EMBL/GenBank/DDBJ databases">
        <authorList>
            <person name="See-Too W.S."/>
        </authorList>
    </citation>
    <scope>NUCLEOTIDE SEQUENCE [LARGE SCALE GENOMIC DNA]</scope>
    <source>
        <strain evidence="6">DSM 14505</strain>
    </source>
</reference>
<keyword evidence="1 4" id="KW-0238">DNA-binding</keyword>
<dbReference type="eggNOG" id="COG1917">
    <property type="taxonomic scope" value="Bacteria"/>
</dbReference>
<dbReference type="Gene3D" id="1.10.260.40">
    <property type="entry name" value="lambda repressor-like DNA-binding domains"/>
    <property type="match status" value="1"/>
</dbReference>
<dbReference type="SMART" id="SM00530">
    <property type="entry name" value="HTH_XRE"/>
    <property type="match status" value="1"/>
</dbReference>
<protein>
    <submittedName>
        <fullName evidence="4">DNA-binding protein</fullName>
    </submittedName>
</protein>
<dbReference type="CDD" id="cd00093">
    <property type="entry name" value="HTH_XRE"/>
    <property type="match status" value="1"/>
</dbReference>
<sequence length="172" mass="19410">MSHGTIGVTLKSLRKERNMTLKELAEQTNVSISFLSQVERGKSSVTLESLRKIADALNVDPSLFFANETENAGWATRLERFFYQDLSHGVKEATFVPMLVTMKPGDSEGNPFAHSGYEFLFVVDGVLTVEVDGERTELAPQQSTLFDARKKHYWFNLTQQDVRFLLVSSKTN</sequence>
<reference evidence="3" key="3">
    <citation type="submission" date="2016-10" db="EMBL/GenBank/DDBJ databases">
        <authorList>
            <person name="See-Too W.S."/>
        </authorList>
    </citation>
    <scope>NUCLEOTIDE SEQUENCE</scope>
    <source>
        <strain evidence="3">DSM 14505</strain>
    </source>
</reference>
<dbReference type="AlphaFoldDB" id="A0A1C7DKT1"/>
<accession>A0A1C7DKT1</accession>